<evidence type="ECO:0000256" key="6">
    <source>
        <dbReference type="ARBA" id="ARBA00037941"/>
    </source>
</evidence>
<dbReference type="InterPro" id="IPR006076">
    <property type="entry name" value="FAD-dep_OxRdtase"/>
</dbReference>
<feature type="compositionally biased region" description="Low complexity" evidence="10">
    <location>
        <begin position="52"/>
        <end position="68"/>
    </location>
</feature>
<evidence type="ECO:0000256" key="5">
    <source>
        <dbReference type="ARBA" id="ARBA00036066"/>
    </source>
</evidence>
<dbReference type="AlphaFoldDB" id="A0A423WFZ4"/>
<keyword evidence="9" id="KW-0175">Coiled coil</keyword>
<dbReference type="Pfam" id="PF01266">
    <property type="entry name" value="DAO"/>
    <property type="match status" value="1"/>
</dbReference>
<evidence type="ECO:0000259" key="11">
    <source>
        <dbReference type="Pfam" id="PF01266"/>
    </source>
</evidence>
<gene>
    <name evidence="12" type="ORF">VSDG_02452</name>
</gene>
<keyword evidence="3" id="KW-0274">FAD</keyword>
<evidence type="ECO:0000256" key="3">
    <source>
        <dbReference type="ARBA" id="ARBA00022827"/>
    </source>
</evidence>
<evidence type="ECO:0000256" key="1">
    <source>
        <dbReference type="ARBA" id="ARBA00001974"/>
    </source>
</evidence>
<dbReference type="Proteomes" id="UP000284375">
    <property type="component" value="Unassembled WGS sequence"/>
</dbReference>
<dbReference type="OrthoDB" id="498204at2759"/>
<keyword evidence="2" id="KW-0285">Flavoprotein</keyword>
<comment type="caution">
    <text evidence="12">The sequence shown here is derived from an EMBL/GenBank/DDBJ whole genome shotgun (WGS) entry which is preliminary data.</text>
</comment>
<keyword evidence="4" id="KW-0560">Oxidoreductase</keyword>
<reference evidence="12 13" key="1">
    <citation type="submission" date="2015-09" db="EMBL/GenBank/DDBJ databases">
        <title>Host preference determinants of Valsa canker pathogens revealed by comparative genomics.</title>
        <authorList>
            <person name="Yin Z."/>
            <person name="Huang L."/>
        </authorList>
    </citation>
    <scope>NUCLEOTIDE SEQUENCE [LARGE SCALE GENOMIC DNA]</scope>
    <source>
        <strain evidence="12 13">YSFL</strain>
    </source>
</reference>
<evidence type="ECO:0000256" key="9">
    <source>
        <dbReference type="SAM" id="Coils"/>
    </source>
</evidence>
<dbReference type="Gene3D" id="3.30.9.10">
    <property type="entry name" value="D-Amino Acid Oxidase, subunit A, domain 2"/>
    <property type="match status" value="1"/>
</dbReference>
<evidence type="ECO:0000313" key="12">
    <source>
        <dbReference type="EMBL" id="ROW02355.1"/>
    </source>
</evidence>
<dbReference type="EMBL" id="LJZO01000005">
    <property type="protein sequence ID" value="ROW02355.1"/>
    <property type="molecule type" value="Genomic_DNA"/>
</dbReference>
<protein>
    <recommendedName>
        <fullName evidence="8">L-2-hydroxyglutarate dehydrogenase, mitochondrial</fullName>
        <ecNumber evidence="7">1.1.99.2</ecNumber>
    </recommendedName>
</protein>
<feature type="compositionally biased region" description="Polar residues" evidence="10">
    <location>
        <begin position="1"/>
        <end position="34"/>
    </location>
</feature>
<feature type="domain" description="FAD dependent oxidoreductase" evidence="11">
    <location>
        <begin position="303"/>
        <end position="658"/>
    </location>
</feature>
<feature type="region of interest" description="Disordered" evidence="10">
    <location>
        <begin position="1"/>
        <end position="105"/>
    </location>
</feature>
<evidence type="ECO:0000256" key="8">
    <source>
        <dbReference type="ARBA" id="ARBA00041137"/>
    </source>
</evidence>
<comment type="similarity">
    <text evidence="6">Belongs to the L2HGDH family.</text>
</comment>
<sequence>MSANSNPHGSESATPRQPDGSTSPTPTRTASVSLQAAAAVNAGLQHERSSNSRRSSGSVSRQVASPSSGRRRSQVLMNLQLNDPYVPGPGEMVPDAHHRGSFTSPVTALAGSPLLMGGADPHHTRTPSLGELHQELEAEQEAQVNRLLSQIRQQQAQILQLQSQSASAIAGDESPGVATPGAGAPPVPTTSNPPSAIPNVPSSGSMPRSPRIPRSSFDIARNDLRHRSRTPSRGASPRLRSTSISQDSGEHFALGGRDESAFYQAETQMLTRENQMLRHRIRDLERQLAEAAPGGSTSSLTRAGVVGLAISRALAQRTPSVLLLERHLAPGTETSSRNSEVIHAGIYYGADTLKTRLCIRGRELLYAYCDAWAVPHRNTGKLIVAQDAAEREALEALHRHCTGALAGRVPVRWVAPEELSRREPAVRAEAGCLESPTTGIVDSHALMVALLGHLEDAGGTFSPGSDVTRVTVRDARTGEEDTVTAETIVNAAGLASCDVHNMIVPAERRRTMHYAKGNYFSYSASRPRVGTLVYPAPRAGAGGLGTHLTLDMGGRVRFGPDVEWVESAADLAVNGARMEQAAGEIRRYLPGVDAAALAPDYAGIRPKLARGQAVMDGKGFNDFVIRKEEGYDGWVNLMGIESPGLTSSLAIGEMVEDLFYK</sequence>
<dbReference type="PANTHER" id="PTHR43104">
    <property type="entry name" value="L-2-HYDROXYGLUTARATE DEHYDROGENASE, MITOCHONDRIAL"/>
    <property type="match status" value="1"/>
</dbReference>
<evidence type="ECO:0000313" key="13">
    <source>
        <dbReference type="Proteomes" id="UP000284375"/>
    </source>
</evidence>
<evidence type="ECO:0000256" key="7">
    <source>
        <dbReference type="ARBA" id="ARBA00038878"/>
    </source>
</evidence>
<dbReference type="EC" id="1.1.99.2" evidence="7"/>
<comment type="cofactor">
    <cofactor evidence="1">
        <name>FAD</name>
        <dbReference type="ChEBI" id="CHEBI:57692"/>
    </cofactor>
</comment>
<name>A0A423WFZ4_CYTCH</name>
<organism evidence="12 13">
    <name type="scientific">Cytospora chrysosperma</name>
    <name type="common">Cytospora canker fungus</name>
    <name type="synonym">Sphaeria chrysosperma</name>
    <dbReference type="NCBI Taxonomy" id="252740"/>
    <lineage>
        <taxon>Eukaryota</taxon>
        <taxon>Fungi</taxon>
        <taxon>Dikarya</taxon>
        <taxon>Ascomycota</taxon>
        <taxon>Pezizomycotina</taxon>
        <taxon>Sordariomycetes</taxon>
        <taxon>Sordariomycetidae</taxon>
        <taxon>Diaporthales</taxon>
        <taxon>Cytosporaceae</taxon>
        <taxon>Cytospora</taxon>
    </lineage>
</organism>
<dbReference type="STRING" id="252740.A0A423WFZ4"/>
<comment type="catalytic activity">
    <reaction evidence="5">
        <text>(S)-2-hydroxyglutarate + A = 2-oxoglutarate + AH2</text>
        <dbReference type="Rhea" id="RHEA:21252"/>
        <dbReference type="ChEBI" id="CHEBI:13193"/>
        <dbReference type="ChEBI" id="CHEBI:16782"/>
        <dbReference type="ChEBI" id="CHEBI:16810"/>
        <dbReference type="ChEBI" id="CHEBI:17499"/>
        <dbReference type="EC" id="1.1.99.2"/>
    </reaction>
</comment>
<feature type="coiled-coil region" evidence="9">
    <location>
        <begin position="137"/>
        <end position="164"/>
    </location>
</feature>
<feature type="region of interest" description="Disordered" evidence="10">
    <location>
        <begin position="167"/>
        <end position="253"/>
    </location>
</feature>
<evidence type="ECO:0000256" key="2">
    <source>
        <dbReference type="ARBA" id="ARBA00022630"/>
    </source>
</evidence>
<keyword evidence="13" id="KW-1185">Reference proteome</keyword>
<evidence type="ECO:0000256" key="10">
    <source>
        <dbReference type="SAM" id="MobiDB-lite"/>
    </source>
</evidence>
<accession>A0A423WFZ4</accession>
<feature type="compositionally biased region" description="Low complexity" evidence="10">
    <location>
        <begin position="201"/>
        <end position="216"/>
    </location>
</feature>
<dbReference type="GO" id="GO:0047545">
    <property type="term" value="F:(S)-2-hydroxyglutarate dehydrogenase activity"/>
    <property type="evidence" value="ECO:0007669"/>
    <property type="project" value="UniProtKB-EC"/>
</dbReference>
<dbReference type="SUPFAM" id="SSF51905">
    <property type="entry name" value="FAD/NAD(P)-binding domain"/>
    <property type="match status" value="1"/>
</dbReference>
<feature type="compositionally biased region" description="Low complexity" evidence="10">
    <location>
        <begin position="167"/>
        <end position="182"/>
    </location>
</feature>
<dbReference type="InterPro" id="IPR036188">
    <property type="entry name" value="FAD/NAD-bd_sf"/>
</dbReference>
<proteinExistence type="inferred from homology"/>
<evidence type="ECO:0000256" key="4">
    <source>
        <dbReference type="ARBA" id="ARBA00023002"/>
    </source>
</evidence>
<dbReference type="Gene3D" id="3.50.50.60">
    <property type="entry name" value="FAD/NAD(P)-binding domain"/>
    <property type="match status" value="1"/>
</dbReference>
<dbReference type="PANTHER" id="PTHR43104:SF4">
    <property type="entry name" value="L-2-HYDROXYGLUTARATE DEHYDROGENASE, MITOCHONDRIAL"/>
    <property type="match status" value="1"/>
</dbReference>